<comment type="caution">
    <text evidence="2">The sequence shown here is derived from an EMBL/GenBank/DDBJ whole genome shotgun (WGS) entry which is preliminary data.</text>
</comment>
<dbReference type="OrthoDB" id="66144at2759"/>
<dbReference type="Pfam" id="PF08242">
    <property type="entry name" value="Methyltransf_12"/>
    <property type="match status" value="1"/>
</dbReference>
<accession>A0A4Y7TQ73</accession>
<proteinExistence type="predicted"/>
<dbReference type="Proteomes" id="UP000298030">
    <property type="component" value="Unassembled WGS sequence"/>
</dbReference>
<evidence type="ECO:0000259" key="1">
    <source>
        <dbReference type="Pfam" id="PF08242"/>
    </source>
</evidence>
<dbReference type="STRING" id="71717.A0A4Y7TQ73"/>
<gene>
    <name evidence="2" type="ORF">FA13DRAFT_1727665</name>
</gene>
<reference evidence="2 3" key="1">
    <citation type="journal article" date="2019" name="Nat. Ecol. Evol.">
        <title>Megaphylogeny resolves global patterns of mushroom evolution.</title>
        <authorList>
            <person name="Varga T."/>
            <person name="Krizsan K."/>
            <person name="Foldi C."/>
            <person name="Dima B."/>
            <person name="Sanchez-Garcia M."/>
            <person name="Sanchez-Ramirez S."/>
            <person name="Szollosi G.J."/>
            <person name="Szarkandi J.G."/>
            <person name="Papp V."/>
            <person name="Albert L."/>
            <person name="Andreopoulos W."/>
            <person name="Angelini C."/>
            <person name="Antonin V."/>
            <person name="Barry K.W."/>
            <person name="Bougher N.L."/>
            <person name="Buchanan P."/>
            <person name="Buyck B."/>
            <person name="Bense V."/>
            <person name="Catcheside P."/>
            <person name="Chovatia M."/>
            <person name="Cooper J."/>
            <person name="Damon W."/>
            <person name="Desjardin D."/>
            <person name="Finy P."/>
            <person name="Geml J."/>
            <person name="Haridas S."/>
            <person name="Hughes K."/>
            <person name="Justo A."/>
            <person name="Karasinski D."/>
            <person name="Kautmanova I."/>
            <person name="Kiss B."/>
            <person name="Kocsube S."/>
            <person name="Kotiranta H."/>
            <person name="LaButti K.M."/>
            <person name="Lechner B.E."/>
            <person name="Liimatainen K."/>
            <person name="Lipzen A."/>
            <person name="Lukacs Z."/>
            <person name="Mihaltcheva S."/>
            <person name="Morgado L.N."/>
            <person name="Niskanen T."/>
            <person name="Noordeloos M.E."/>
            <person name="Ohm R.A."/>
            <person name="Ortiz-Santana B."/>
            <person name="Ovrebo C."/>
            <person name="Racz N."/>
            <person name="Riley R."/>
            <person name="Savchenko A."/>
            <person name="Shiryaev A."/>
            <person name="Soop K."/>
            <person name="Spirin V."/>
            <person name="Szebenyi C."/>
            <person name="Tomsovsky M."/>
            <person name="Tulloss R.E."/>
            <person name="Uehling J."/>
            <person name="Grigoriev I.V."/>
            <person name="Vagvolgyi C."/>
            <person name="Papp T."/>
            <person name="Martin F.M."/>
            <person name="Miettinen O."/>
            <person name="Hibbett D.S."/>
            <person name="Nagy L.G."/>
        </authorList>
    </citation>
    <scope>NUCLEOTIDE SEQUENCE [LARGE SCALE GENOMIC DNA]</scope>
    <source>
        <strain evidence="2 3">FP101781</strain>
    </source>
</reference>
<keyword evidence="2" id="KW-0808">Transferase</keyword>
<dbReference type="SUPFAM" id="SSF53335">
    <property type="entry name" value="S-adenosyl-L-methionine-dependent methyltransferases"/>
    <property type="match status" value="1"/>
</dbReference>
<feature type="domain" description="Methyltransferase type 12" evidence="1">
    <location>
        <begin position="63"/>
        <end position="142"/>
    </location>
</feature>
<dbReference type="InterPro" id="IPR013217">
    <property type="entry name" value="Methyltransf_12"/>
</dbReference>
<keyword evidence="3" id="KW-1185">Reference proteome</keyword>
<dbReference type="Gene3D" id="3.40.50.150">
    <property type="entry name" value="Vaccinia Virus protein VP39"/>
    <property type="match status" value="1"/>
</dbReference>
<dbReference type="CDD" id="cd02440">
    <property type="entry name" value="AdoMet_MTases"/>
    <property type="match status" value="1"/>
</dbReference>
<dbReference type="PANTHER" id="PTHR43861">
    <property type="entry name" value="TRANS-ACONITATE 2-METHYLTRANSFERASE-RELATED"/>
    <property type="match status" value="1"/>
</dbReference>
<sequence length="239" mass="25898">MPSPVTSTSDLDVHTSNTELYNEWAKTYDTDGNVLPAVDEVEFNKHVVPALQGQGSKGDTRLLEIGCGTGRNTAKLPKLLTPGSTIYAIDVSEAMMGEAKRKLRDASNVRWALLDFQTQGDELVSFVGEPVDIVISTLVLEHHLKSGGWAWISTMHPFIGKVTGASFRREDGVKVRGVSTNYEIEEVVASAKRHGLELGCPVVESGVGDDEARAVATFGPRAKKCIGWNIFVGALFIKL</sequence>
<dbReference type="GO" id="GO:0008168">
    <property type="term" value="F:methyltransferase activity"/>
    <property type="evidence" value="ECO:0007669"/>
    <property type="project" value="UniProtKB-KW"/>
</dbReference>
<evidence type="ECO:0000313" key="2">
    <source>
        <dbReference type="EMBL" id="TEB36104.1"/>
    </source>
</evidence>
<protein>
    <submittedName>
        <fullName evidence="2">S-adenosyl-L-methionine-dependent methyltransferase</fullName>
    </submittedName>
</protein>
<organism evidence="2 3">
    <name type="scientific">Coprinellus micaceus</name>
    <name type="common">Glistening ink-cap mushroom</name>
    <name type="synonym">Coprinus micaceus</name>
    <dbReference type="NCBI Taxonomy" id="71717"/>
    <lineage>
        <taxon>Eukaryota</taxon>
        <taxon>Fungi</taxon>
        <taxon>Dikarya</taxon>
        <taxon>Basidiomycota</taxon>
        <taxon>Agaricomycotina</taxon>
        <taxon>Agaricomycetes</taxon>
        <taxon>Agaricomycetidae</taxon>
        <taxon>Agaricales</taxon>
        <taxon>Agaricineae</taxon>
        <taxon>Psathyrellaceae</taxon>
        <taxon>Coprinellus</taxon>
    </lineage>
</organism>
<dbReference type="InterPro" id="IPR029063">
    <property type="entry name" value="SAM-dependent_MTases_sf"/>
</dbReference>
<dbReference type="EMBL" id="QPFP01000006">
    <property type="protein sequence ID" value="TEB36104.1"/>
    <property type="molecule type" value="Genomic_DNA"/>
</dbReference>
<dbReference type="AlphaFoldDB" id="A0A4Y7TQ73"/>
<dbReference type="GO" id="GO:0032259">
    <property type="term" value="P:methylation"/>
    <property type="evidence" value="ECO:0007669"/>
    <property type="project" value="UniProtKB-KW"/>
</dbReference>
<keyword evidence="2" id="KW-0489">Methyltransferase</keyword>
<evidence type="ECO:0000313" key="3">
    <source>
        <dbReference type="Proteomes" id="UP000298030"/>
    </source>
</evidence>
<name>A0A4Y7TQ73_COPMI</name>